<dbReference type="Proteomes" id="UP000601435">
    <property type="component" value="Unassembled WGS sequence"/>
</dbReference>
<feature type="compositionally biased region" description="Polar residues" evidence="1">
    <location>
        <begin position="24"/>
        <end position="50"/>
    </location>
</feature>
<dbReference type="AlphaFoldDB" id="A0A812ZP86"/>
<organism evidence="2 3">
    <name type="scientific">Symbiodinium necroappetens</name>
    <dbReference type="NCBI Taxonomy" id="1628268"/>
    <lineage>
        <taxon>Eukaryota</taxon>
        <taxon>Sar</taxon>
        <taxon>Alveolata</taxon>
        <taxon>Dinophyceae</taxon>
        <taxon>Suessiales</taxon>
        <taxon>Symbiodiniaceae</taxon>
        <taxon>Symbiodinium</taxon>
    </lineage>
</organism>
<sequence length="124" mass="14298">MLLAQEEALEKAHLLSVNREARPSRQTSCSDPASQSPVSPISRKTVTSAGSDELDLKDGRAPLNCPWSSEGENAFALRWRCLRHAVEARALRWRLQRERHRAESVQYELQLRNRYTSDLERRLE</sequence>
<feature type="compositionally biased region" description="Basic and acidic residues" evidence="1">
    <location>
        <begin position="14"/>
        <end position="23"/>
    </location>
</feature>
<name>A0A812ZP86_9DINO</name>
<gene>
    <name evidence="2" type="ORF">SNEC2469_LOCUS25204</name>
</gene>
<protein>
    <submittedName>
        <fullName evidence="2">Uncharacterized protein</fullName>
    </submittedName>
</protein>
<dbReference type="EMBL" id="CAJNJA010049376">
    <property type="protein sequence ID" value="CAE7836974.1"/>
    <property type="molecule type" value="Genomic_DNA"/>
</dbReference>
<feature type="non-terminal residue" evidence="2">
    <location>
        <position position="124"/>
    </location>
</feature>
<evidence type="ECO:0000313" key="3">
    <source>
        <dbReference type="Proteomes" id="UP000601435"/>
    </source>
</evidence>
<reference evidence="2" key="1">
    <citation type="submission" date="2021-02" db="EMBL/GenBank/DDBJ databases">
        <authorList>
            <person name="Dougan E. K."/>
            <person name="Rhodes N."/>
            <person name="Thang M."/>
            <person name="Chan C."/>
        </authorList>
    </citation>
    <scope>NUCLEOTIDE SEQUENCE</scope>
</reference>
<keyword evidence="3" id="KW-1185">Reference proteome</keyword>
<evidence type="ECO:0000313" key="2">
    <source>
        <dbReference type="EMBL" id="CAE7836974.1"/>
    </source>
</evidence>
<dbReference type="OrthoDB" id="446098at2759"/>
<comment type="caution">
    <text evidence="2">The sequence shown here is derived from an EMBL/GenBank/DDBJ whole genome shotgun (WGS) entry which is preliminary data.</text>
</comment>
<proteinExistence type="predicted"/>
<accession>A0A812ZP86</accession>
<feature type="region of interest" description="Disordered" evidence="1">
    <location>
        <begin position="14"/>
        <end position="57"/>
    </location>
</feature>
<evidence type="ECO:0000256" key="1">
    <source>
        <dbReference type="SAM" id="MobiDB-lite"/>
    </source>
</evidence>